<protein>
    <submittedName>
        <fullName evidence="3">SDR family NAD(P)-dependent oxidoreductase</fullName>
    </submittedName>
</protein>
<comment type="caution">
    <text evidence="3">The sequence shown here is derived from an EMBL/GenBank/DDBJ whole genome shotgun (WGS) entry which is preliminary data.</text>
</comment>
<name>A0A556MW59_9SPHI</name>
<keyword evidence="4" id="KW-1185">Reference proteome</keyword>
<organism evidence="3 4">
    <name type="scientific">Mucilaginibacter corticis</name>
    <dbReference type="NCBI Taxonomy" id="2597670"/>
    <lineage>
        <taxon>Bacteria</taxon>
        <taxon>Pseudomonadati</taxon>
        <taxon>Bacteroidota</taxon>
        <taxon>Sphingobacteriia</taxon>
        <taxon>Sphingobacteriales</taxon>
        <taxon>Sphingobacteriaceae</taxon>
        <taxon>Mucilaginibacter</taxon>
    </lineage>
</organism>
<dbReference type="AlphaFoldDB" id="A0A556MW59"/>
<gene>
    <name evidence="3" type="ORF">FO440_08035</name>
</gene>
<dbReference type="EMBL" id="VLPK01000001">
    <property type="protein sequence ID" value="TSJ44112.1"/>
    <property type="molecule type" value="Genomic_DNA"/>
</dbReference>
<evidence type="ECO:0000256" key="2">
    <source>
        <dbReference type="ARBA" id="ARBA00023002"/>
    </source>
</evidence>
<dbReference type="Gene3D" id="3.40.50.720">
    <property type="entry name" value="NAD(P)-binding Rossmann-like Domain"/>
    <property type="match status" value="1"/>
</dbReference>
<dbReference type="RefSeq" id="WP_144247676.1">
    <property type="nucleotide sequence ID" value="NZ_VLPK01000001.1"/>
</dbReference>
<dbReference type="PANTHER" id="PTHR24320">
    <property type="entry name" value="RETINOL DEHYDROGENASE"/>
    <property type="match status" value="1"/>
</dbReference>
<dbReference type="SUPFAM" id="SSF51735">
    <property type="entry name" value="NAD(P)-binding Rossmann-fold domains"/>
    <property type="match status" value="1"/>
</dbReference>
<reference evidence="3 4" key="1">
    <citation type="submission" date="2019-07" db="EMBL/GenBank/DDBJ databases">
        <authorList>
            <person name="Huq M.A."/>
        </authorList>
    </citation>
    <scope>NUCLEOTIDE SEQUENCE [LARGE SCALE GENOMIC DNA]</scope>
    <source>
        <strain evidence="3 4">MAH-19</strain>
    </source>
</reference>
<dbReference type="InterPro" id="IPR002347">
    <property type="entry name" value="SDR_fam"/>
</dbReference>
<accession>A0A556MW59</accession>
<evidence type="ECO:0000313" key="4">
    <source>
        <dbReference type="Proteomes" id="UP000318733"/>
    </source>
</evidence>
<dbReference type="InterPro" id="IPR036291">
    <property type="entry name" value="NAD(P)-bd_dom_sf"/>
</dbReference>
<proteinExistence type="inferred from homology"/>
<dbReference type="Proteomes" id="UP000318733">
    <property type="component" value="Unassembled WGS sequence"/>
</dbReference>
<dbReference type="OrthoDB" id="597510at2"/>
<dbReference type="Pfam" id="PF00106">
    <property type="entry name" value="adh_short"/>
    <property type="match status" value="1"/>
</dbReference>
<comment type="similarity">
    <text evidence="1">Belongs to the short-chain dehydrogenases/reductases (SDR) family.</text>
</comment>
<evidence type="ECO:0000313" key="3">
    <source>
        <dbReference type="EMBL" id="TSJ44112.1"/>
    </source>
</evidence>
<dbReference type="PANTHER" id="PTHR24320:SF148">
    <property type="entry name" value="NAD(P)-BINDING ROSSMANN-FOLD SUPERFAMILY PROTEIN"/>
    <property type="match status" value="1"/>
</dbReference>
<sequence>MKNNKAYIITGPTSGIGYATALELAKHGTVILVGRNAEKLSQIQNEIKAKGYNAMPVVCDISDIKSVKRASEQIIALKLPLAGLLNNAGIMPAKPAKSAQGWDMTFATNHLGAFALTEALAPHLIDGANVVFIASAIEDPERKPAKIMGMKGGRYLSAEASARGEWKTGGSKMPGIDAYATSKQCILAAAMALARENPKLNYNAVEPGITRGTGLGGESTNAFVRFLFGHLMAIIPPFSAYSSTPKKSAIVITKILTDGSGKTGMYFDEKGKPMDGSAQVRDPEFQDRVVNETRALLSIVK</sequence>
<keyword evidence="2" id="KW-0560">Oxidoreductase</keyword>
<dbReference type="PRINTS" id="PR00081">
    <property type="entry name" value="GDHRDH"/>
</dbReference>
<evidence type="ECO:0000256" key="1">
    <source>
        <dbReference type="ARBA" id="ARBA00006484"/>
    </source>
</evidence>
<dbReference type="GO" id="GO:0016491">
    <property type="term" value="F:oxidoreductase activity"/>
    <property type="evidence" value="ECO:0007669"/>
    <property type="project" value="UniProtKB-KW"/>
</dbReference>